<keyword evidence="3" id="KW-1185">Reference proteome</keyword>
<dbReference type="GO" id="GO:0009847">
    <property type="term" value="P:spore germination"/>
    <property type="evidence" value="ECO:0007669"/>
    <property type="project" value="InterPro"/>
</dbReference>
<dbReference type="Proteomes" id="UP000215509">
    <property type="component" value="Unassembled WGS sequence"/>
</dbReference>
<evidence type="ECO:0000313" key="2">
    <source>
        <dbReference type="EMBL" id="OXM84338.1"/>
    </source>
</evidence>
<protein>
    <recommendedName>
        <fullName evidence="4">Spore germination protein</fullName>
    </recommendedName>
</protein>
<keyword evidence="1" id="KW-0472">Membrane</keyword>
<name>A0A229ULK7_9BACL</name>
<comment type="caution">
    <text evidence="2">The sequence shown here is derived from an EMBL/GenBank/DDBJ whole genome shotgun (WGS) entry which is preliminary data.</text>
</comment>
<dbReference type="EMBL" id="NMQW01000033">
    <property type="protein sequence ID" value="OXM84338.1"/>
    <property type="molecule type" value="Genomic_DNA"/>
</dbReference>
<dbReference type="AlphaFoldDB" id="A0A229ULK7"/>
<evidence type="ECO:0000313" key="3">
    <source>
        <dbReference type="Proteomes" id="UP000215509"/>
    </source>
</evidence>
<evidence type="ECO:0008006" key="4">
    <source>
        <dbReference type="Google" id="ProtNLM"/>
    </source>
</evidence>
<reference evidence="2 3" key="1">
    <citation type="submission" date="2017-07" db="EMBL/GenBank/DDBJ databases">
        <title>Genome sequencing and assembly of Paenibacillus rigui.</title>
        <authorList>
            <person name="Mayilraj S."/>
        </authorList>
    </citation>
    <scope>NUCLEOTIDE SEQUENCE [LARGE SCALE GENOMIC DNA]</scope>
    <source>
        <strain evidence="2 3">JCM 16352</strain>
    </source>
</reference>
<sequence>MPDDNQLSKELHINMEAVKNVIGHSPDVVFRLFRTSGNSRQALLIYIDGLADKSTIKDHILGPLMRVESGASVSASESWERTVVDSIMSVSEVKEVRRLDGWMHYSSRGMEAGKRRLGGSI</sequence>
<accession>A0A229ULK7</accession>
<dbReference type="InterPro" id="IPR004995">
    <property type="entry name" value="Spore_Ger"/>
</dbReference>
<dbReference type="Pfam" id="PF03323">
    <property type="entry name" value="GerA"/>
    <property type="match status" value="1"/>
</dbReference>
<gene>
    <name evidence="2" type="ORF">CF651_21390</name>
</gene>
<dbReference type="GO" id="GO:0016020">
    <property type="term" value="C:membrane"/>
    <property type="evidence" value="ECO:0007669"/>
    <property type="project" value="InterPro"/>
</dbReference>
<organism evidence="2 3">
    <name type="scientific">Paenibacillus rigui</name>
    <dbReference type="NCBI Taxonomy" id="554312"/>
    <lineage>
        <taxon>Bacteria</taxon>
        <taxon>Bacillati</taxon>
        <taxon>Bacillota</taxon>
        <taxon>Bacilli</taxon>
        <taxon>Bacillales</taxon>
        <taxon>Paenibacillaceae</taxon>
        <taxon>Paenibacillus</taxon>
    </lineage>
</organism>
<evidence type="ECO:0000256" key="1">
    <source>
        <dbReference type="ARBA" id="ARBA00023136"/>
    </source>
</evidence>
<dbReference type="RefSeq" id="WP_094016910.1">
    <property type="nucleotide sequence ID" value="NZ_NMQW01000033.1"/>
</dbReference>
<proteinExistence type="predicted"/>